<feature type="compositionally biased region" description="Low complexity" evidence="1">
    <location>
        <begin position="128"/>
        <end position="151"/>
    </location>
</feature>
<dbReference type="Gramene" id="CMD008CT">
    <property type="protein sequence ID" value="CMD008CT"/>
    <property type="gene ID" value="CMD008C"/>
</dbReference>
<feature type="compositionally biased region" description="Low complexity" evidence="1">
    <location>
        <begin position="68"/>
        <end position="81"/>
    </location>
</feature>
<reference evidence="2 3" key="1">
    <citation type="journal article" date="2004" name="Nature">
        <title>Genome sequence of the ultrasmall unicellular red alga Cyanidioschyzon merolae 10D.</title>
        <authorList>
            <person name="Matsuzaki M."/>
            <person name="Misumi O."/>
            <person name="Shin-i T."/>
            <person name="Maruyama S."/>
            <person name="Takahara M."/>
            <person name="Miyagishima S."/>
            <person name="Mori T."/>
            <person name="Nishida K."/>
            <person name="Yagisawa F."/>
            <person name="Nishida K."/>
            <person name="Yoshida Y."/>
            <person name="Nishimura Y."/>
            <person name="Nakao S."/>
            <person name="Kobayashi T."/>
            <person name="Momoyama Y."/>
            <person name="Higashiyama T."/>
            <person name="Minoda A."/>
            <person name="Sano M."/>
            <person name="Nomoto H."/>
            <person name="Oishi K."/>
            <person name="Hayashi H."/>
            <person name="Ohta F."/>
            <person name="Nishizaka S."/>
            <person name="Haga S."/>
            <person name="Miura S."/>
            <person name="Morishita T."/>
            <person name="Kabeya Y."/>
            <person name="Terasawa K."/>
            <person name="Suzuki Y."/>
            <person name="Ishii Y."/>
            <person name="Asakawa S."/>
            <person name="Takano H."/>
            <person name="Ohta N."/>
            <person name="Kuroiwa H."/>
            <person name="Tanaka K."/>
            <person name="Shimizu N."/>
            <person name="Sugano S."/>
            <person name="Sato N."/>
            <person name="Nozaki H."/>
            <person name="Ogasawara N."/>
            <person name="Kohara Y."/>
            <person name="Kuroiwa T."/>
        </authorList>
    </citation>
    <scope>NUCLEOTIDE SEQUENCE [LARGE SCALE GENOMIC DNA]</scope>
    <source>
        <strain evidence="2 3">10D</strain>
    </source>
</reference>
<dbReference type="EMBL" id="AP006486">
    <property type="protein sequence ID" value="BAM79105.1"/>
    <property type="molecule type" value="Genomic_DNA"/>
</dbReference>
<dbReference type="HOGENOM" id="CLU_1268511_0_0_1"/>
<evidence type="ECO:0000313" key="2">
    <source>
        <dbReference type="EMBL" id="BAM79105.1"/>
    </source>
</evidence>
<evidence type="ECO:0000313" key="3">
    <source>
        <dbReference type="Proteomes" id="UP000007014"/>
    </source>
</evidence>
<reference evidence="2 3" key="2">
    <citation type="journal article" date="2007" name="BMC Biol.">
        <title>A 100%-complete sequence reveals unusually simple genomic features in the hot-spring red alga Cyanidioschyzon merolae.</title>
        <authorList>
            <person name="Nozaki H."/>
            <person name="Takano H."/>
            <person name="Misumi O."/>
            <person name="Terasawa K."/>
            <person name="Matsuzaki M."/>
            <person name="Maruyama S."/>
            <person name="Nishida K."/>
            <person name="Yagisawa F."/>
            <person name="Yoshida Y."/>
            <person name="Fujiwara T."/>
            <person name="Takio S."/>
            <person name="Tamura K."/>
            <person name="Chung S.J."/>
            <person name="Nakamura S."/>
            <person name="Kuroiwa H."/>
            <person name="Tanaka K."/>
            <person name="Sato N."/>
            <person name="Kuroiwa T."/>
        </authorList>
    </citation>
    <scope>NUCLEOTIDE SEQUENCE [LARGE SCALE GENOMIC DNA]</scope>
    <source>
        <strain evidence="2 3">10D</strain>
    </source>
</reference>
<dbReference type="KEGG" id="cme:CYME_CMD008C"/>
<feature type="compositionally biased region" description="Acidic residues" evidence="1">
    <location>
        <begin position="113"/>
        <end position="122"/>
    </location>
</feature>
<dbReference type="RefSeq" id="XP_005535391.1">
    <property type="nucleotide sequence ID" value="XM_005535334.1"/>
</dbReference>
<organism evidence="2 3">
    <name type="scientific">Cyanidioschyzon merolae (strain NIES-3377 / 10D)</name>
    <name type="common">Unicellular red alga</name>
    <dbReference type="NCBI Taxonomy" id="280699"/>
    <lineage>
        <taxon>Eukaryota</taxon>
        <taxon>Rhodophyta</taxon>
        <taxon>Bangiophyceae</taxon>
        <taxon>Cyanidiales</taxon>
        <taxon>Cyanidiaceae</taxon>
        <taxon>Cyanidioschyzon</taxon>
    </lineage>
</organism>
<dbReference type="Proteomes" id="UP000007014">
    <property type="component" value="Chromosome 4"/>
</dbReference>
<name>M1V428_CYAM1</name>
<dbReference type="AlphaFoldDB" id="M1V428"/>
<accession>M1V428</accession>
<sequence length="218" mass="23237">MNETDHLVYGSNGVFSTLSMNSTPLGSCCCRQRAFALGFGVCWYRGVPAATATATATAVSTSRYVQQPRLLKPSRSPLLKRVASPRTRAPRLPETDARSGIWQVNTLRANAATDDDTDDDDSNPNPDEPAMAGAAASSSEAEPPPQESTAADSSTFHRRGRPRRSERCPGCLARGKLRCDRCAGSGHMGGVRCEVCFGFGKTRCSQCGGTGFILKEGD</sequence>
<dbReference type="GeneID" id="16992562"/>
<protein>
    <submittedName>
        <fullName evidence="2">Uncharacterized protein</fullName>
    </submittedName>
</protein>
<keyword evidence="3" id="KW-1185">Reference proteome</keyword>
<evidence type="ECO:0000256" key="1">
    <source>
        <dbReference type="SAM" id="MobiDB-lite"/>
    </source>
</evidence>
<gene>
    <name evidence="2" type="ORF">CYME_CMD008C</name>
</gene>
<proteinExistence type="predicted"/>
<feature type="region of interest" description="Disordered" evidence="1">
    <location>
        <begin position="68"/>
        <end position="167"/>
    </location>
</feature>